<keyword evidence="2 8" id="KW-1003">Cell membrane</keyword>
<accession>A0A9E7DIG4</accession>
<dbReference type="GO" id="GO:0008360">
    <property type="term" value="P:regulation of cell shape"/>
    <property type="evidence" value="ECO:0007669"/>
    <property type="project" value="UniProtKB-UniRule"/>
</dbReference>
<comment type="pathway">
    <text evidence="8">Cell wall biogenesis; peptidoglycan biosynthesis.</text>
</comment>
<comment type="similarity">
    <text evidence="8 9">Belongs to the MurJ/MviN family.</text>
</comment>
<organism evidence="10 11">
    <name type="scientific">Fenollaria massiliensis</name>
    <dbReference type="NCBI Taxonomy" id="938288"/>
    <lineage>
        <taxon>Bacteria</taxon>
        <taxon>Bacillati</taxon>
        <taxon>Bacillota</taxon>
        <taxon>Clostridia</taxon>
        <taxon>Eubacteriales</taxon>
        <taxon>Fenollaria</taxon>
    </lineage>
</organism>
<evidence type="ECO:0000256" key="7">
    <source>
        <dbReference type="ARBA" id="ARBA00023136"/>
    </source>
</evidence>
<dbReference type="AlphaFoldDB" id="A0A9E7DIG4"/>
<dbReference type="NCBIfam" id="TIGR01695">
    <property type="entry name" value="murJ_mviN"/>
    <property type="match status" value="1"/>
</dbReference>
<feature type="transmembrane region" description="Helical" evidence="8">
    <location>
        <begin position="409"/>
        <end position="428"/>
    </location>
</feature>
<keyword evidence="5 8" id="KW-0573">Peptidoglycan synthesis</keyword>
<dbReference type="GO" id="GO:0005886">
    <property type="term" value="C:plasma membrane"/>
    <property type="evidence" value="ECO:0007669"/>
    <property type="project" value="UniProtKB-SubCell"/>
</dbReference>
<feature type="transmembrane region" description="Helical" evidence="8">
    <location>
        <begin position="440"/>
        <end position="462"/>
    </location>
</feature>
<sequence length="515" mass="57402">MSNKKTVIKSLAMISVFTLISKIMGFFRETMIASKYGANLETDMYTAATTAVIFLIGALGSGLNTTLVPIFSEVEEKEGKRGKIKFMNKIMNIIGLIAIVLCVLAYIFAPLITKAIAKGFTGETLAYTAYLMKIGIPIILFLSITYIFSSFLQSENVFGPYAIMGIPYNLIYIIFLMSFARRGNIDLLMFISVIAASMQFLIQLPAVKHKRYRFSPDLDFKDPYVRKMFKLILPILIGSSAYQINLVVDKTLASELVSGSISVLNYSSKIYLMIISVFVMALTTVIFPKLSSSMIRNESQEIRSIISESVDTVALITLPATFAIVFLSYPIVEILFQRNMFNETATLMTSGALTFYILGLFFASLRMIFEKVFYSMQKTKIPMINGLIAVAVNIGFDIILVRFMQHKGLALATSISSLVSAVTLYISLKKVYPDIEIKDNLVSLIKILAASIIMALSMYLLFTLGVKILGEKKIIKFLMMAISGVISLIIYLISLKALKVHALDAVLNFRRRTNE</sequence>
<evidence type="ECO:0000256" key="8">
    <source>
        <dbReference type="HAMAP-Rule" id="MF_02078"/>
    </source>
</evidence>
<dbReference type="InterPro" id="IPR051050">
    <property type="entry name" value="Lipid_II_flippase_MurJ/MviN"/>
</dbReference>
<keyword evidence="11" id="KW-1185">Reference proteome</keyword>
<keyword evidence="8 9" id="KW-0813">Transport</keyword>
<dbReference type="EMBL" id="CP096649">
    <property type="protein sequence ID" value="UQK58758.1"/>
    <property type="molecule type" value="Genomic_DNA"/>
</dbReference>
<proteinExistence type="inferred from homology"/>
<dbReference type="CDD" id="cd13123">
    <property type="entry name" value="MATE_MurJ_like"/>
    <property type="match status" value="1"/>
</dbReference>
<dbReference type="PANTHER" id="PTHR47019">
    <property type="entry name" value="LIPID II FLIPPASE MURJ"/>
    <property type="match status" value="1"/>
</dbReference>
<feature type="transmembrane region" description="Helical" evidence="8">
    <location>
        <begin position="309"/>
        <end position="332"/>
    </location>
</feature>
<feature type="transmembrane region" description="Helical" evidence="8">
    <location>
        <begin position="352"/>
        <end position="369"/>
    </location>
</feature>
<keyword evidence="3 8" id="KW-0812">Transmembrane</keyword>
<evidence type="ECO:0000256" key="1">
    <source>
        <dbReference type="ARBA" id="ARBA00004651"/>
    </source>
</evidence>
<dbReference type="RefSeq" id="WP_249242335.1">
    <property type="nucleotide sequence ID" value="NZ_CP096649.1"/>
</dbReference>
<keyword evidence="4 8" id="KW-0133">Cell shape</keyword>
<dbReference type="InterPro" id="IPR004268">
    <property type="entry name" value="MurJ"/>
</dbReference>
<keyword evidence="6 8" id="KW-1133">Transmembrane helix</keyword>
<evidence type="ECO:0000313" key="11">
    <source>
        <dbReference type="Proteomes" id="UP000831151"/>
    </source>
</evidence>
<dbReference type="KEGG" id="fms:M1R53_05835"/>
<evidence type="ECO:0000256" key="6">
    <source>
        <dbReference type="ARBA" id="ARBA00022989"/>
    </source>
</evidence>
<dbReference type="Pfam" id="PF03023">
    <property type="entry name" value="MurJ"/>
    <property type="match status" value="1"/>
</dbReference>
<evidence type="ECO:0000256" key="5">
    <source>
        <dbReference type="ARBA" id="ARBA00022984"/>
    </source>
</evidence>
<dbReference type="GO" id="GO:0071555">
    <property type="term" value="P:cell wall organization"/>
    <property type="evidence" value="ECO:0007669"/>
    <property type="project" value="UniProtKB-UniRule"/>
</dbReference>
<feature type="transmembrane region" description="Helical" evidence="8">
    <location>
        <begin position="187"/>
        <end position="207"/>
    </location>
</feature>
<reference evidence="10" key="1">
    <citation type="submission" date="2022-04" db="EMBL/GenBank/DDBJ databases">
        <title>Complete genome sequences of Ezakiella coagulans and Fenollaria massiliensis.</title>
        <authorList>
            <person name="France M.T."/>
            <person name="Clifford J."/>
            <person name="Narina S."/>
            <person name="Rutt L."/>
            <person name="Ravel J."/>
        </authorList>
    </citation>
    <scope>NUCLEOTIDE SEQUENCE</scope>
    <source>
        <strain evidence="10">C0061C2</strain>
    </source>
</reference>
<evidence type="ECO:0000256" key="2">
    <source>
        <dbReference type="ARBA" id="ARBA00022475"/>
    </source>
</evidence>
<feature type="transmembrane region" description="Helical" evidence="8">
    <location>
        <begin position="381"/>
        <end position="403"/>
    </location>
</feature>
<name>A0A9E7DIG4_9FIRM</name>
<feature type="transmembrane region" description="Helical" evidence="8">
    <location>
        <begin position="268"/>
        <end position="288"/>
    </location>
</feature>
<evidence type="ECO:0000256" key="3">
    <source>
        <dbReference type="ARBA" id="ARBA00022692"/>
    </source>
</evidence>
<feature type="transmembrane region" description="Helical" evidence="8">
    <location>
        <begin position="474"/>
        <end position="493"/>
    </location>
</feature>
<evidence type="ECO:0000256" key="4">
    <source>
        <dbReference type="ARBA" id="ARBA00022960"/>
    </source>
</evidence>
<dbReference type="GO" id="GO:0009252">
    <property type="term" value="P:peptidoglycan biosynthetic process"/>
    <property type="evidence" value="ECO:0007669"/>
    <property type="project" value="UniProtKB-UniRule"/>
</dbReference>
<dbReference type="Proteomes" id="UP000831151">
    <property type="component" value="Chromosome"/>
</dbReference>
<protein>
    <recommendedName>
        <fullName evidence="8">Probable lipid II flippase MurJ</fullName>
    </recommendedName>
</protein>
<dbReference type="PIRSF" id="PIRSF002869">
    <property type="entry name" value="MviN"/>
    <property type="match status" value="1"/>
</dbReference>
<keyword evidence="7 8" id="KW-0472">Membrane</keyword>
<dbReference type="PANTHER" id="PTHR47019:SF1">
    <property type="entry name" value="LIPID II FLIPPASE MURJ"/>
    <property type="match status" value="1"/>
</dbReference>
<feature type="transmembrane region" description="Helical" evidence="8">
    <location>
        <begin position="161"/>
        <end position="181"/>
    </location>
</feature>
<dbReference type="PRINTS" id="PR01806">
    <property type="entry name" value="VIRFACTRMVIN"/>
</dbReference>
<evidence type="ECO:0000313" key="10">
    <source>
        <dbReference type="EMBL" id="UQK58758.1"/>
    </source>
</evidence>
<dbReference type="GO" id="GO:0015648">
    <property type="term" value="F:lipid-linked peptidoglycan transporter activity"/>
    <property type="evidence" value="ECO:0007669"/>
    <property type="project" value="UniProtKB-UniRule"/>
</dbReference>
<dbReference type="GO" id="GO:0034204">
    <property type="term" value="P:lipid translocation"/>
    <property type="evidence" value="ECO:0007669"/>
    <property type="project" value="TreeGrafter"/>
</dbReference>
<feature type="transmembrane region" description="Helical" evidence="8">
    <location>
        <begin position="129"/>
        <end position="149"/>
    </location>
</feature>
<comment type="function">
    <text evidence="8 9">Involved in peptidoglycan biosynthesis. Transports lipid-linked peptidoglycan precursors from the inner to the outer leaflet of the cytoplasmic membrane.</text>
</comment>
<feature type="transmembrane region" description="Helical" evidence="8">
    <location>
        <begin position="228"/>
        <end position="248"/>
    </location>
</feature>
<keyword evidence="8 9" id="KW-0961">Cell wall biogenesis/degradation</keyword>
<feature type="transmembrane region" description="Helical" evidence="8">
    <location>
        <begin position="90"/>
        <end position="109"/>
    </location>
</feature>
<gene>
    <name evidence="8 10" type="primary">murJ</name>
    <name evidence="10" type="ORF">M1R53_05835</name>
</gene>
<feature type="transmembrane region" description="Helical" evidence="8">
    <location>
        <begin position="47"/>
        <end position="70"/>
    </location>
</feature>
<evidence type="ECO:0000256" key="9">
    <source>
        <dbReference type="PIRNR" id="PIRNR002869"/>
    </source>
</evidence>
<feature type="transmembrane region" description="Helical" evidence="8">
    <location>
        <begin position="7"/>
        <end position="27"/>
    </location>
</feature>
<dbReference type="HAMAP" id="MF_02078">
    <property type="entry name" value="MurJ_MviN"/>
    <property type="match status" value="1"/>
</dbReference>
<comment type="subcellular location">
    <subcellularLocation>
        <location evidence="1 8">Cell membrane</location>
        <topology evidence="1 8">Multi-pass membrane protein</topology>
    </subcellularLocation>
</comment>